<reference evidence="1 2" key="1">
    <citation type="submission" date="2011-08" db="EMBL/GenBank/DDBJ databases">
        <authorList>
            <person name="Weinstock G."/>
            <person name="Sodergren E."/>
            <person name="Clifton S."/>
            <person name="Fulton L."/>
            <person name="Fulton B."/>
            <person name="Courtney L."/>
            <person name="Fronick C."/>
            <person name="Harrison M."/>
            <person name="Strong C."/>
            <person name="Farmer C."/>
            <person name="Delahaunty K."/>
            <person name="Markovic C."/>
            <person name="Hall O."/>
            <person name="Minx P."/>
            <person name="Tomlinson C."/>
            <person name="Mitreva M."/>
            <person name="Hou S."/>
            <person name="Chen J."/>
            <person name="Wollam A."/>
            <person name="Pepin K.H."/>
            <person name="Johnson M."/>
            <person name="Bhonagiri V."/>
            <person name="Zhang X."/>
            <person name="Suruliraj S."/>
            <person name="Warren W."/>
            <person name="Chinwalla A."/>
            <person name="Mardis E.R."/>
            <person name="Wilson R.K."/>
        </authorList>
    </citation>
    <scope>NUCLEOTIDE SEQUENCE [LARGE SCALE GENOMIC DNA]</scope>
    <source>
        <strain evidence="1 2">DP7</strain>
    </source>
</reference>
<sequence>QSLIGKLTTRPKSIFSWRLFLFQSLIGKLTTGSTYYTKLPVGVSIPYR</sequence>
<organism evidence="1 2">
    <name type="scientific">Desulfitobacterium hafniense DP7</name>
    <dbReference type="NCBI Taxonomy" id="537010"/>
    <lineage>
        <taxon>Bacteria</taxon>
        <taxon>Bacillati</taxon>
        <taxon>Bacillota</taxon>
        <taxon>Clostridia</taxon>
        <taxon>Eubacteriales</taxon>
        <taxon>Desulfitobacteriaceae</taxon>
        <taxon>Desulfitobacterium</taxon>
    </lineage>
</organism>
<feature type="non-terminal residue" evidence="1">
    <location>
        <position position="1"/>
    </location>
</feature>
<comment type="caution">
    <text evidence="1">The sequence shown here is derived from an EMBL/GenBank/DDBJ whole genome shotgun (WGS) entry which is preliminary data.</text>
</comment>
<dbReference type="Proteomes" id="UP000004416">
    <property type="component" value="Unassembled WGS sequence"/>
</dbReference>
<evidence type="ECO:0000313" key="2">
    <source>
        <dbReference type="Proteomes" id="UP000004416"/>
    </source>
</evidence>
<dbReference type="AlphaFoldDB" id="G9XWS1"/>
<protein>
    <submittedName>
        <fullName evidence="1">Uncharacterized protein</fullName>
    </submittedName>
</protein>
<dbReference type="EMBL" id="AFZX01000142">
    <property type="protein sequence ID" value="EHL03898.1"/>
    <property type="molecule type" value="Genomic_DNA"/>
</dbReference>
<dbReference type="HOGENOM" id="CLU_3146049_0_0_9"/>
<accession>G9XWS1</accession>
<gene>
    <name evidence="1" type="ORF">HMPREF0322_05438</name>
</gene>
<evidence type="ECO:0000313" key="1">
    <source>
        <dbReference type="EMBL" id="EHL03898.1"/>
    </source>
</evidence>
<proteinExistence type="predicted"/>
<name>G9XWS1_DESHA</name>